<name>A0A3M7CCT7_HORWE</name>
<dbReference type="InterPro" id="IPR002347">
    <property type="entry name" value="SDR_fam"/>
</dbReference>
<dbReference type="GO" id="GO:0016491">
    <property type="term" value="F:oxidoreductase activity"/>
    <property type="evidence" value="ECO:0007669"/>
    <property type="project" value="UniProtKB-KW"/>
</dbReference>
<dbReference type="PANTHER" id="PTHR43899">
    <property type="entry name" value="RH59310P"/>
    <property type="match status" value="1"/>
</dbReference>
<dbReference type="PANTHER" id="PTHR43899:SF13">
    <property type="entry name" value="RH59310P"/>
    <property type="match status" value="1"/>
</dbReference>
<gene>
    <name evidence="5" type="ORF">D0865_07269</name>
</gene>
<accession>A0A3M7CCT7</accession>
<dbReference type="GO" id="GO:0005783">
    <property type="term" value="C:endoplasmic reticulum"/>
    <property type="evidence" value="ECO:0007669"/>
    <property type="project" value="TreeGrafter"/>
</dbReference>
<dbReference type="InterPro" id="IPR036291">
    <property type="entry name" value="NAD(P)-bd_dom_sf"/>
</dbReference>
<dbReference type="Pfam" id="PF00106">
    <property type="entry name" value="adh_short"/>
    <property type="match status" value="1"/>
</dbReference>
<keyword evidence="4" id="KW-1133">Transmembrane helix</keyword>
<comment type="similarity">
    <text evidence="1">Belongs to the short-chain dehydrogenases/reductases (SDR) family.</text>
</comment>
<dbReference type="InterPro" id="IPR051019">
    <property type="entry name" value="VLCFA-Steroid_DH"/>
</dbReference>
<protein>
    <recommendedName>
        <fullName evidence="7">NAD(P)-binding protein</fullName>
    </recommendedName>
</protein>
<dbReference type="Proteomes" id="UP000270230">
    <property type="component" value="Unassembled WGS sequence"/>
</dbReference>
<feature type="transmembrane region" description="Helical" evidence="4">
    <location>
        <begin position="12"/>
        <end position="31"/>
    </location>
</feature>
<evidence type="ECO:0000256" key="1">
    <source>
        <dbReference type="ARBA" id="ARBA00006484"/>
    </source>
</evidence>
<feature type="region of interest" description="Disordered" evidence="3">
    <location>
        <begin position="375"/>
        <end position="406"/>
    </location>
</feature>
<evidence type="ECO:0008006" key="7">
    <source>
        <dbReference type="Google" id="ProtNLM"/>
    </source>
</evidence>
<dbReference type="Gene3D" id="3.40.50.720">
    <property type="entry name" value="NAD(P)-binding Rossmann-like Domain"/>
    <property type="match status" value="1"/>
</dbReference>
<dbReference type="SUPFAM" id="SSF51735">
    <property type="entry name" value="NAD(P)-binding Rossmann-fold domains"/>
    <property type="match status" value="1"/>
</dbReference>
<comment type="caution">
    <text evidence="5">The sequence shown here is derived from an EMBL/GenBank/DDBJ whole genome shotgun (WGS) entry which is preliminary data.</text>
</comment>
<evidence type="ECO:0000256" key="2">
    <source>
        <dbReference type="ARBA" id="ARBA00023002"/>
    </source>
</evidence>
<evidence type="ECO:0000256" key="3">
    <source>
        <dbReference type="SAM" id="MobiDB-lite"/>
    </source>
</evidence>
<dbReference type="EMBL" id="QWIN01000565">
    <property type="protein sequence ID" value="RMY49823.1"/>
    <property type="molecule type" value="Genomic_DNA"/>
</dbReference>
<keyword evidence="4" id="KW-0812">Transmembrane</keyword>
<dbReference type="OrthoDB" id="47007at2759"/>
<organism evidence="5 6">
    <name type="scientific">Hortaea werneckii</name>
    <name type="common">Black yeast</name>
    <name type="synonym">Cladosporium werneckii</name>
    <dbReference type="NCBI Taxonomy" id="91943"/>
    <lineage>
        <taxon>Eukaryota</taxon>
        <taxon>Fungi</taxon>
        <taxon>Dikarya</taxon>
        <taxon>Ascomycota</taxon>
        <taxon>Pezizomycotina</taxon>
        <taxon>Dothideomycetes</taxon>
        <taxon>Dothideomycetidae</taxon>
        <taxon>Mycosphaerellales</taxon>
        <taxon>Teratosphaeriaceae</taxon>
        <taxon>Hortaea</taxon>
    </lineage>
</organism>
<reference evidence="5 6" key="1">
    <citation type="journal article" date="2018" name="BMC Genomics">
        <title>Genomic evidence for intraspecific hybridization in a clonal and extremely halotolerant yeast.</title>
        <authorList>
            <person name="Gostincar C."/>
            <person name="Stajich J.E."/>
            <person name="Zupancic J."/>
            <person name="Zalar P."/>
            <person name="Gunde-Cimerman N."/>
        </authorList>
    </citation>
    <scope>NUCLEOTIDE SEQUENCE [LARGE SCALE GENOMIC DNA]</scope>
    <source>
        <strain evidence="5 6">EXF-151</strain>
    </source>
</reference>
<evidence type="ECO:0000313" key="6">
    <source>
        <dbReference type="Proteomes" id="UP000270230"/>
    </source>
</evidence>
<keyword evidence="2" id="KW-0560">Oxidoreductase</keyword>
<evidence type="ECO:0000313" key="5">
    <source>
        <dbReference type="EMBL" id="RMY49823.1"/>
    </source>
</evidence>
<dbReference type="PRINTS" id="PR00081">
    <property type="entry name" value="GDHRDH"/>
</dbReference>
<keyword evidence="4" id="KW-0472">Membrane</keyword>
<evidence type="ECO:0000256" key="4">
    <source>
        <dbReference type="SAM" id="Phobius"/>
    </source>
</evidence>
<proteinExistence type="inferred from homology"/>
<sequence length="459" mass="49174">MSLTTVADRISTSWACAVLYCLAGIGSIWTARQLQDLISFVHFHFIRTSSLHRLKAPDASGSPWALITGASDGIGKGFAQELCHESFNVILHGRNEQKLHAVREELLTQFPQRSIELFTLDAATIATSHATLSDLLHQRFSHLSLRLLINNVATTTHPLFNPLSNRTAQAIAQGIEGTAHFPTQITRALLPLLHRHQPASILNIGSGVSELPAPYLTFYSAAKAYNKTFSANLAAELQAEEGWGEVEVLALLVGMVATDTPATREASFLVPSARGFARCCLGAVGCGRRVVWPYWPHAVQFGGMAGWVPGWVLERAVLGIVAEERGKDGAAGKDKVFLEDLNLQLLDPIETLLGLGAGKAGISIQADMEGEFPNEVGNAGVRDGREGDADGEGGEEEGRQTGQEGRVGVEGVFAVEDRGCFGVGLFTGAEDVGADLRVAESGSGRRAMMRFLAIHCIQA</sequence>
<dbReference type="AlphaFoldDB" id="A0A3M7CCT7"/>